<dbReference type="InterPro" id="IPR018062">
    <property type="entry name" value="HTH_AraC-typ_CS"/>
</dbReference>
<dbReference type="KEGG" id="ppsc:EHS13_33405"/>
<dbReference type="InterPro" id="IPR009057">
    <property type="entry name" value="Homeodomain-like_sf"/>
</dbReference>
<dbReference type="SMART" id="SM00342">
    <property type="entry name" value="HTH_ARAC"/>
    <property type="match status" value="1"/>
</dbReference>
<keyword evidence="12" id="KW-1185">Reference proteome</keyword>
<dbReference type="PROSITE" id="PS01124">
    <property type="entry name" value="HTH_ARAC_FAMILY_2"/>
    <property type="match status" value="1"/>
</dbReference>
<dbReference type="SUPFAM" id="SSF46689">
    <property type="entry name" value="Homeodomain-like"/>
    <property type="match status" value="2"/>
</dbReference>
<gene>
    <name evidence="11" type="ORF">EHS13_33405</name>
</gene>
<dbReference type="SUPFAM" id="SSF52172">
    <property type="entry name" value="CheY-like"/>
    <property type="match status" value="1"/>
</dbReference>
<accession>A0A6B8RVF4</accession>
<dbReference type="PANTHER" id="PTHR42713:SF3">
    <property type="entry name" value="TRANSCRIPTIONAL REGULATORY PROTEIN HPTR"/>
    <property type="match status" value="1"/>
</dbReference>
<dbReference type="Gene3D" id="1.10.10.60">
    <property type="entry name" value="Homeodomain-like"/>
    <property type="match status" value="2"/>
</dbReference>
<dbReference type="GO" id="GO:0005737">
    <property type="term" value="C:cytoplasm"/>
    <property type="evidence" value="ECO:0007669"/>
    <property type="project" value="UniProtKB-SubCell"/>
</dbReference>
<keyword evidence="2" id="KW-0963">Cytoplasm</keyword>
<dbReference type="InterPro" id="IPR001789">
    <property type="entry name" value="Sig_transdc_resp-reg_receiver"/>
</dbReference>
<dbReference type="Pfam" id="PF12833">
    <property type="entry name" value="HTH_18"/>
    <property type="match status" value="1"/>
</dbReference>
<evidence type="ECO:0000256" key="4">
    <source>
        <dbReference type="ARBA" id="ARBA00023012"/>
    </source>
</evidence>
<evidence type="ECO:0000256" key="2">
    <source>
        <dbReference type="ARBA" id="ARBA00022490"/>
    </source>
</evidence>
<evidence type="ECO:0000256" key="5">
    <source>
        <dbReference type="ARBA" id="ARBA00023015"/>
    </source>
</evidence>
<dbReference type="CDD" id="cd17536">
    <property type="entry name" value="REC_YesN-like"/>
    <property type="match status" value="1"/>
</dbReference>
<organism evidence="11 12">
    <name type="scientific">Paenibacillus psychroresistens</name>
    <dbReference type="NCBI Taxonomy" id="1778678"/>
    <lineage>
        <taxon>Bacteria</taxon>
        <taxon>Bacillati</taxon>
        <taxon>Bacillota</taxon>
        <taxon>Bacilli</taxon>
        <taxon>Bacillales</taxon>
        <taxon>Paenibacillaceae</taxon>
        <taxon>Paenibacillus</taxon>
    </lineage>
</organism>
<feature type="domain" description="HTH araC/xylS-type" evidence="9">
    <location>
        <begin position="416"/>
        <end position="515"/>
    </location>
</feature>
<evidence type="ECO:0000259" key="9">
    <source>
        <dbReference type="PROSITE" id="PS01124"/>
    </source>
</evidence>
<feature type="domain" description="Response regulatory" evidence="10">
    <location>
        <begin position="8"/>
        <end position="125"/>
    </location>
</feature>
<dbReference type="GO" id="GO:0000160">
    <property type="term" value="P:phosphorelay signal transduction system"/>
    <property type="evidence" value="ECO:0007669"/>
    <property type="project" value="UniProtKB-KW"/>
</dbReference>
<reference evidence="12" key="1">
    <citation type="submission" date="2018-11" db="EMBL/GenBank/DDBJ databases">
        <title>Complete genome sequence of Paenibacillus sp. ML311-T8.</title>
        <authorList>
            <person name="Nam Y.-D."/>
            <person name="Kang J."/>
            <person name="Chung W.-H."/>
            <person name="Park Y.S."/>
        </authorList>
    </citation>
    <scope>NUCLEOTIDE SEQUENCE [LARGE SCALE GENOMIC DNA]</scope>
    <source>
        <strain evidence="12">ML311-T8</strain>
    </source>
</reference>
<feature type="modified residue" description="4-aspartylphosphate" evidence="8">
    <location>
        <position position="60"/>
    </location>
</feature>
<dbReference type="SMART" id="SM00448">
    <property type="entry name" value="REC"/>
    <property type="match status" value="1"/>
</dbReference>
<keyword evidence="3 8" id="KW-0597">Phosphoprotein</keyword>
<comment type="subcellular location">
    <subcellularLocation>
        <location evidence="1">Cytoplasm</location>
    </subcellularLocation>
</comment>
<dbReference type="PROSITE" id="PS00041">
    <property type="entry name" value="HTH_ARAC_FAMILY_1"/>
    <property type="match status" value="1"/>
</dbReference>
<evidence type="ECO:0000313" key="12">
    <source>
        <dbReference type="Proteomes" id="UP000426246"/>
    </source>
</evidence>
<name>A0A6B8RVF4_9BACL</name>
<dbReference type="InterPro" id="IPR011006">
    <property type="entry name" value="CheY-like_superfamily"/>
</dbReference>
<evidence type="ECO:0000256" key="1">
    <source>
        <dbReference type="ARBA" id="ARBA00004496"/>
    </source>
</evidence>
<keyword evidence="7" id="KW-0804">Transcription</keyword>
<evidence type="ECO:0000256" key="6">
    <source>
        <dbReference type="ARBA" id="ARBA00023125"/>
    </source>
</evidence>
<keyword evidence="5" id="KW-0805">Transcription regulation</keyword>
<proteinExistence type="predicted"/>
<evidence type="ECO:0000256" key="8">
    <source>
        <dbReference type="PROSITE-ProRule" id="PRU00169"/>
    </source>
</evidence>
<evidence type="ECO:0000313" key="11">
    <source>
        <dbReference type="EMBL" id="QGQ99413.1"/>
    </source>
</evidence>
<dbReference type="GO" id="GO:0043565">
    <property type="term" value="F:sequence-specific DNA binding"/>
    <property type="evidence" value="ECO:0007669"/>
    <property type="project" value="InterPro"/>
</dbReference>
<keyword evidence="6" id="KW-0238">DNA-binding</keyword>
<evidence type="ECO:0000259" key="10">
    <source>
        <dbReference type="PROSITE" id="PS50110"/>
    </source>
</evidence>
<dbReference type="Pfam" id="PF00072">
    <property type="entry name" value="Response_reg"/>
    <property type="match status" value="1"/>
</dbReference>
<dbReference type="Gene3D" id="3.40.50.2300">
    <property type="match status" value="1"/>
</dbReference>
<dbReference type="AlphaFoldDB" id="A0A6B8RVF4"/>
<dbReference type="InterPro" id="IPR051552">
    <property type="entry name" value="HptR"/>
</dbReference>
<protein>
    <submittedName>
        <fullName evidence="11">Response regulator</fullName>
    </submittedName>
</protein>
<dbReference type="EMBL" id="CP034235">
    <property type="protein sequence ID" value="QGQ99413.1"/>
    <property type="molecule type" value="Genomic_DNA"/>
</dbReference>
<dbReference type="PROSITE" id="PS50110">
    <property type="entry name" value="RESPONSE_REGULATORY"/>
    <property type="match status" value="1"/>
</dbReference>
<dbReference type="OrthoDB" id="2676256at2"/>
<dbReference type="Proteomes" id="UP000426246">
    <property type="component" value="Chromosome"/>
</dbReference>
<dbReference type="InterPro" id="IPR018060">
    <property type="entry name" value="HTH_AraC"/>
</dbReference>
<evidence type="ECO:0000256" key="7">
    <source>
        <dbReference type="ARBA" id="ARBA00023163"/>
    </source>
</evidence>
<dbReference type="PANTHER" id="PTHR42713">
    <property type="entry name" value="HISTIDINE KINASE-RELATED"/>
    <property type="match status" value="1"/>
</dbReference>
<evidence type="ECO:0000256" key="3">
    <source>
        <dbReference type="ARBA" id="ARBA00022553"/>
    </source>
</evidence>
<sequence length="517" mass="59991">MTHISKYRVVVVEDEPKIRRNIIQKIEASDSDFIVAGNAANGVDALAMVKSLKPDVLFTDIRMPQMDGLELIRLLKLEFPEMHIVILSGFSDFEYAKQAMKMGVRDYLLKPLKLDALLESLEGIKASLEQRAQFVVRNMIASDNIGQASGKEISTFHDHEHFIVFLICIGHLGTHLTAAKQTEQFSLLWAKLPLAEMFASIIHEHEKWWLIDEKLPNQKFLVLSAKQRTPEEIQLMAEQIRRMLIPYAEPYYINLCSTFSNIAKTDIWEEAQTLRIRLDQELVMGQSAVFHGKLFVKKPSQPLLFDTSMQNKWMASIQTGNKTYLKEQLLGLFNKWESLHYPQRQLEKALSQLLQIAHQQTLTLSEAELYHYEYNVFAKLTVSPHFHSIIEDIWHIIEGMLFKDEKLTDSTPELINQIAEYIRNNFAESIHLEEISQKFHFHPTYLTKVFKKHIGETPLKYLIKLRIDEAIRLITTQPQLDIRTIGEIVGYPDQHYFSRIFKNLTGQSPSEYKETSY</sequence>
<dbReference type="RefSeq" id="WP_155704577.1">
    <property type="nucleotide sequence ID" value="NZ_CP034235.1"/>
</dbReference>
<keyword evidence="4" id="KW-0902">Two-component regulatory system</keyword>
<dbReference type="GO" id="GO:0003700">
    <property type="term" value="F:DNA-binding transcription factor activity"/>
    <property type="evidence" value="ECO:0007669"/>
    <property type="project" value="InterPro"/>
</dbReference>